<keyword evidence="4" id="KW-0547">Nucleotide-binding</keyword>
<organism evidence="7">
    <name type="scientific">Oryza barthii</name>
    <dbReference type="NCBI Taxonomy" id="65489"/>
    <lineage>
        <taxon>Eukaryota</taxon>
        <taxon>Viridiplantae</taxon>
        <taxon>Streptophyta</taxon>
        <taxon>Embryophyta</taxon>
        <taxon>Tracheophyta</taxon>
        <taxon>Spermatophyta</taxon>
        <taxon>Magnoliopsida</taxon>
        <taxon>Liliopsida</taxon>
        <taxon>Poales</taxon>
        <taxon>Poaceae</taxon>
        <taxon>BOP clade</taxon>
        <taxon>Oryzoideae</taxon>
        <taxon>Oryzeae</taxon>
        <taxon>Oryzinae</taxon>
        <taxon>Oryza</taxon>
    </lineage>
</organism>
<dbReference type="Proteomes" id="UP000026960">
    <property type="component" value="Chromosome 1"/>
</dbReference>
<keyword evidence="5" id="KW-0611">Plant defense</keyword>
<dbReference type="Gene3D" id="3.40.50.300">
    <property type="entry name" value="P-loop containing nucleotide triphosphate hydrolases"/>
    <property type="match status" value="3"/>
</dbReference>
<dbReference type="SUPFAM" id="SSF52540">
    <property type="entry name" value="P-loop containing nucleoside triphosphate hydrolases"/>
    <property type="match status" value="3"/>
</dbReference>
<dbReference type="PANTHER" id="PTHR33377">
    <property type="entry name" value="OS10G0134700 PROTEIN-RELATED"/>
    <property type="match status" value="1"/>
</dbReference>
<evidence type="ECO:0000256" key="3">
    <source>
        <dbReference type="ARBA" id="ARBA00022737"/>
    </source>
</evidence>
<evidence type="ECO:0000256" key="5">
    <source>
        <dbReference type="ARBA" id="ARBA00022821"/>
    </source>
</evidence>
<dbReference type="EnsemblPlants" id="OBART01G29210.1">
    <property type="protein sequence ID" value="OBART01G29210.1"/>
    <property type="gene ID" value="OBART01G29210"/>
</dbReference>
<dbReference type="eggNOG" id="KOG4658">
    <property type="taxonomic scope" value="Eukaryota"/>
</dbReference>
<dbReference type="Pfam" id="PF18052">
    <property type="entry name" value="Rx_N"/>
    <property type="match status" value="2"/>
</dbReference>
<evidence type="ECO:0000313" key="8">
    <source>
        <dbReference type="Proteomes" id="UP000026960"/>
    </source>
</evidence>
<keyword evidence="8" id="KW-1185">Reference proteome</keyword>
<comment type="similarity">
    <text evidence="1">Belongs to the disease resistance NB-LRR family.</text>
</comment>
<dbReference type="PANTHER" id="PTHR33377:SF36">
    <property type="entry name" value="OS01G0720900 PROTEIN"/>
    <property type="match status" value="1"/>
</dbReference>
<feature type="domain" description="Disease resistance N-terminal" evidence="6">
    <location>
        <begin position="1077"/>
        <end position="1157"/>
    </location>
</feature>
<dbReference type="InterPro" id="IPR027417">
    <property type="entry name" value="P-loop_NTPase"/>
</dbReference>
<evidence type="ECO:0000256" key="2">
    <source>
        <dbReference type="ARBA" id="ARBA00022614"/>
    </source>
</evidence>
<sequence>MNMLVPAAVSDIAYRLTTFAIKKYQQLPDAEVALETLNRLLLRAQTIIEEAEGKCIANEGMLHQLQMLIEGMYRGHYLLDRYKYPALQEDRKDEEVSHVYSFSKFNPAKRLRFSSHRRTLCFGSNSIKELQGMIATIEKGISDMMNLVVFLRNYRVVHHQPRDTYSVLENCMFGRQMEHEQVLSFLLQTDGLGDEDFPVLPIIGPRKCGKSTLVEHACRDYRVRNHYSLILFLRGNNLKDARVANLRENGVVKHQNYSSCKRLLIIIELACDISEQAWQSLKSSMSCWARGSKIIITSRSDKIENLGTTAAIRLDLLHPEAYWYFFKKLAFGSRDPDEHPKLASVAMEIATEYSGSFLAAYTIGGLLRDNFNAQFWCSTLKYLRAYIRNQLRLHGDHPNNLLLKGQWVHCLRFAEASNPPWMSDYYETDSCPDQAPNISDIMLGSATPRGRFEALGWKSRMAPYYSYMICCSTEAPGHAVGRKKRSYDRMEVLLSAVLGDLVSRSISFLVDKYYQQKMGMGVDLQCLRHLLLRIEATVLEAEGRHITNRVMLQQLQMLREGMYKGYYLVDTIKNGVLQHEMVNDEVGDHSFSFPKLRPTKRLCFSTRTFTMAFQGEDRKEVGEMLCSLLSITDDMKEFLVFLKGYPHIHRQPYSQHLILEKCMFGRQAEIERITNFLLRESLGAESLGVLPIIGPARVGKSTLVEHICYDERVRSFFSSIVFCSGSDIGSKSFADLRDSGIVKHQSCVAHERSLIIIEFIDDGDVDEENWRRLYSSRSCIPHGSKIIITSRSERFRNVGTTQPLELSLLPQEAHWYFFKVLAFGSTNPVEHPFLESAAMEMAAEYRCFVAANFVASLFRANFCTQFWHLFLRCHRNIVEKHVILFGEHPYTLVQKNHGIYLVENFRDPKFILVNGYKTCLRNDDPKVMLHEVHTGTSKAHGKFEVLVWRSRIPPYHEFVMSCEAQAQQHIIFKRKRELGKQLSSTLGAGEASLSPPADVDAQRINAPPGLLRGELRISLFLSCNLPLPHCSSHSPAAKKLEIPGESSEDFTLKVPSTFFFSPEGWVTDMETFLPAILSDLLGRSISYLVQRYRQQSTVQDDLEKLRLALVRVHVTVEEAEARHITNKAMLRQLDVLREAMYSGYHMLDALTYRAHADGASFSFAPSRLNAAKRLRLLAADEGAAELRRTVDSLGRTIADMREFVVFLKGYPRISTQPYSMHLLLDKLMFGRQKEVEQVVGFLLQPDVCGAGAGAGAGVLHIVGVARVGKSTLVEHVCHDERVRGRFSSIVCLSREDLEDMGDHRALTVKHGSHASHGSSLVVVDLAEDEEPVGDGAWRRLRSSAMCRARGSRIIVTSRSPETVRGIPAARAIELKFLRDDVYWYFFKVLAFGSANPDDHPRLASIAMDISAEQKGGFIGATIASSLMRANPDAHYWTLILKNMREYTRKHRAMFGKHPHDLLRNNHPVYLWRLAESSKIFLCHGFYTACPAKQEIPRVTFQEVLSGRVTPHGRFEVLAWTSQIPPCRSYLMSCSLDTPPGPHRVLDRKKRLRQLVT</sequence>
<dbReference type="GO" id="GO:0006952">
    <property type="term" value="P:defense response"/>
    <property type="evidence" value="ECO:0007669"/>
    <property type="project" value="UniProtKB-KW"/>
</dbReference>
<keyword evidence="3" id="KW-0677">Repeat</keyword>
<dbReference type="HOGENOM" id="CLU_001090_1_0_1"/>
<dbReference type="InterPro" id="IPR041118">
    <property type="entry name" value="Rx_N"/>
</dbReference>
<accession>A0A0D3ETF6</accession>
<dbReference type="Gramene" id="OBART01G29210.1">
    <property type="protein sequence ID" value="OBART01G29210.1"/>
    <property type="gene ID" value="OBART01G29210"/>
</dbReference>
<evidence type="ECO:0000256" key="4">
    <source>
        <dbReference type="ARBA" id="ARBA00022741"/>
    </source>
</evidence>
<dbReference type="GO" id="GO:0043531">
    <property type="term" value="F:ADP binding"/>
    <property type="evidence" value="ECO:0007669"/>
    <property type="project" value="InterPro"/>
</dbReference>
<reference evidence="7" key="2">
    <citation type="submission" date="2015-03" db="UniProtKB">
        <authorList>
            <consortium name="EnsemblPlants"/>
        </authorList>
    </citation>
    <scope>IDENTIFICATION</scope>
</reference>
<evidence type="ECO:0000256" key="1">
    <source>
        <dbReference type="ARBA" id="ARBA00008894"/>
    </source>
</evidence>
<proteinExistence type="inferred from homology"/>
<dbReference type="STRING" id="65489.A0A0D3ETF6"/>
<feature type="domain" description="Disease resistance N-terminal" evidence="6">
    <location>
        <begin position="8"/>
        <end position="98"/>
    </location>
</feature>
<dbReference type="PaxDb" id="65489-OBART01G29210.1"/>
<reference evidence="7" key="1">
    <citation type="journal article" date="2009" name="Rice">
        <title>De Novo Next Generation Sequencing of Plant Genomes.</title>
        <authorList>
            <person name="Rounsley S."/>
            <person name="Marri P.R."/>
            <person name="Yu Y."/>
            <person name="He R."/>
            <person name="Sisneros N."/>
            <person name="Goicoechea J.L."/>
            <person name="Lee S.J."/>
            <person name="Angelova A."/>
            <person name="Kudrna D."/>
            <person name="Luo M."/>
            <person name="Affourtit J."/>
            <person name="Desany B."/>
            <person name="Knight J."/>
            <person name="Niazi F."/>
            <person name="Egholm M."/>
            <person name="Wing R.A."/>
        </authorList>
    </citation>
    <scope>NUCLEOTIDE SEQUENCE [LARGE SCALE GENOMIC DNA]</scope>
    <source>
        <strain evidence="7">cv. IRGC 105608</strain>
    </source>
</reference>
<name>A0A0D3ETF6_9ORYZ</name>
<protein>
    <recommendedName>
        <fullName evidence="6">Disease resistance N-terminal domain-containing protein</fullName>
    </recommendedName>
</protein>
<evidence type="ECO:0000313" key="7">
    <source>
        <dbReference type="EnsemblPlants" id="OBART01G29210.1"/>
    </source>
</evidence>
<evidence type="ECO:0000259" key="6">
    <source>
        <dbReference type="Pfam" id="PF18052"/>
    </source>
</evidence>
<keyword evidence="2" id="KW-0433">Leucine-rich repeat</keyword>